<dbReference type="RefSeq" id="WP_344292051.1">
    <property type="nucleotide sequence ID" value="NZ_BAAAPF010000193.1"/>
</dbReference>
<dbReference type="InterPro" id="IPR002797">
    <property type="entry name" value="Polysacc_synth"/>
</dbReference>
<sequence length="614" mass="61929">MRRSARAGLLTRVWAARGGVVRAGSRGREWGRRLRRAGRGDEAGAATGSRTGQRPDAAPPRGNAAAGWRYGSAVFGLLLQLGCLAYAARHVSPAALGAYAVALTAVHLLAHLAATGIAASLHRTERLTRPTAHAALRLAALTGLTGFAVAQTAAPLPGLLLHTPDTTPLLRVLACSFLCHPTAEAALAALHRAGRARAAVLTDTGGQAGGAATGVLLLAAGVNPLGLAAVLPASAALTLGAAGLLLLRTPLPDGPPVRAAALVRVSRFAAGYGLLRLVAAGAPLWAVCRLLGPGAAGVYSRAAVLCEVAVGVFARMLERGTGREHVPYHGQGREVRSLLVHVRVRGAGAGRGPGRDVGRGRGTGARPGPGHPPDRARRVPRVSRVSRVDGPTARLAVTGASSVAFAGFGAAAGVGPAALTLLLGPGWESATALVPWLCAAAALQLVYSAGCSLDLARGRRRELLGTHLVVLLVTAAALALVIPWRGSGHALPLLACAAAAGPAAGHALQLARWGRCGLVRVREVLRAHAVHGGIGAAAGALATAAGTTAAEPGPALLYGLLALAPVALLCATLHEQLPLSAALSGHRPPPARAPRPRASARPPVPREAPRAPVP</sequence>
<feature type="region of interest" description="Disordered" evidence="6">
    <location>
        <begin position="582"/>
        <end position="614"/>
    </location>
</feature>
<keyword evidence="5 7" id="KW-0472">Membrane</keyword>
<evidence type="ECO:0000256" key="2">
    <source>
        <dbReference type="ARBA" id="ARBA00022475"/>
    </source>
</evidence>
<gene>
    <name evidence="8" type="ORF">GCM10009802_47720</name>
</gene>
<keyword evidence="9" id="KW-1185">Reference proteome</keyword>
<evidence type="ECO:0008006" key="10">
    <source>
        <dbReference type="Google" id="ProtNLM"/>
    </source>
</evidence>
<evidence type="ECO:0000256" key="1">
    <source>
        <dbReference type="ARBA" id="ARBA00004651"/>
    </source>
</evidence>
<evidence type="ECO:0000256" key="6">
    <source>
        <dbReference type="SAM" id="MobiDB-lite"/>
    </source>
</evidence>
<feature type="transmembrane region" description="Helical" evidence="7">
    <location>
        <begin position="555"/>
        <end position="573"/>
    </location>
</feature>
<evidence type="ECO:0000313" key="9">
    <source>
        <dbReference type="Proteomes" id="UP001500443"/>
    </source>
</evidence>
<evidence type="ECO:0000256" key="5">
    <source>
        <dbReference type="ARBA" id="ARBA00023136"/>
    </source>
</evidence>
<feature type="transmembrane region" description="Helical" evidence="7">
    <location>
        <begin position="94"/>
        <end position="122"/>
    </location>
</feature>
<dbReference type="PANTHER" id="PTHR30250">
    <property type="entry name" value="PST FAMILY PREDICTED COLANIC ACID TRANSPORTER"/>
    <property type="match status" value="1"/>
</dbReference>
<keyword evidence="3 7" id="KW-0812">Transmembrane</keyword>
<feature type="compositionally biased region" description="Pro residues" evidence="6">
    <location>
        <begin position="602"/>
        <end position="614"/>
    </location>
</feature>
<organism evidence="8 9">
    <name type="scientific">Streptomyces synnematoformans</name>
    <dbReference type="NCBI Taxonomy" id="415721"/>
    <lineage>
        <taxon>Bacteria</taxon>
        <taxon>Bacillati</taxon>
        <taxon>Actinomycetota</taxon>
        <taxon>Actinomycetes</taxon>
        <taxon>Kitasatosporales</taxon>
        <taxon>Streptomycetaceae</taxon>
        <taxon>Streptomyces</taxon>
    </lineage>
</organism>
<evidence type="ECO:0000256" key="3">
    <source>
        <dbReference type="ARBA" id="ARBA00022692"/>
    </source>
</evidence>
<feature type="transmembrane region" description="Helical" evidence="7">
    <location>
        <begin position="268"/>
        <end position="286"/>
    </location>
</feature>
<dbReference type="PANTHER" id="PTHR30250:SF11">
    <property type="entry name" value="O-ANTIGEN TRANSPORTER-RELATED"/>
    <property type="match status" value="1"/>
</dbReference>
<accession>A0ABN2Z8C1</accession>
<keyword evidence="2" id="KW-1003">Cell membrane</keyword>
<proteinExistence type="predicted"/>
<reference evidence="8 9" key="1">
    <citation type="journal article" date="2019" name="Int. J. Syst. Evol. Microbiol.">
        <title>The Global Catalogue of Microorganisms (GCM) 10K type strain sequencing project: providing services to taxonomists for standard genome sequencing and annotation.</title>
        <authorList>
            <consortium name="The Broad Institute Genomics Platform"/>
            <consortium name="The Broad Institute Genome Sequencing Center for Infectious Disease"/>
            <person name="Wu L."/>
            <person name="Ma J."/>
        </authorList>
    </citation>
    <scope>NUCLEOTIDE SEQUENCE [LARGE SCALE GENOMIC DNA]</scope>
    <source>
        <strain evidence="8 9">JCM 15481</strain>
    </source>
</reference>
<evidence type="ECO:0000256" key="7">
    <source>
        <dbReference type="SAM" id="Phobius"/>
    </source>
</evidence>
<feature type="region of interest" description="Disordered" evidence="6">
    <location>
        <begin position="347"/>
        <end position="383"/>
    </location>
</feature>
<dbReference type="Pfam" id="PF01943">
    <property type="entry name" value="Polysacc_synt"/>
    <property type="match status" value="1"/>
</dbReference>
<comment type="subcellular location">
    <subcellularLocation>
        <location evidence="1">Cell membrane</location>
        <topology evidence="1">Multi-pass membrane protein</topology>
    </subcellularLocation>
</comment>
<feature type="transmembrane region" description="Helical" evidence="7">
    <location>
        <begin position="403"/>
        <end position="427"/>
    </location>
</feature>
<name>A0ABN2Z8C1_9ACTN</name>
<dbReference type="Proteomes" id="UP001500443">
    <property type="component" value="Unassembled WGS sequence"/>
</dbReference>
<feature type="transmembrane region" description="Helical" evidence="7">
    <location>
        <begin position="529"/>
        <end position="549"/>
    </location>
</feature>
<feature type="transmembrane region" description="Helical" evidence="7">
    <location>
        <begin position="134"/>
        <end position="154"/>
    </location>
</feature>
<keyword evidence="4 7" id="KW-1133">Transmembrane helix</keyword>
<feature type="transmembrane region" description="Helical" evidence="7">
    <location>
        <begin position="225"/>
        <end position="247"/>
    </location>
</feature>
<dbReference type="EMBL" id="BAAAPF010000193">
    <property type="protein sequence ID" value="GAA2138292.1"/>
    <property type="molecule type" value="Genomic_DNA"/>
</dbReference>
<evidence type="ECO:0000256" key="4">
    <source>
        <dbReference type="ARBA" id="ARBA00022989"/>
    </source>
</evidence>
<protein>
    <recommendedName>
        <fullName evidence="10">Polysaccharide biosynthesis protein</fullName>
    </recommendedName>
</protein>
<dbReference type="InterPro" id="IPR050833">
    <property type="entry name" value="Poly_Biosynth_Transport"/>
</dbReference>
<comment type="caution">
    <text evidence="8">The sequence shown here is derived from an EMBL/GenBank/DDBJ whole genome shotgun (WGS) entry which is preliminary data.</text>
</comment>
<feature type="transmembrane region" description="Helical" evidence="7">
    <location>
        <begin position="490"/>
        <end position="508"/>
    </location>
</feature>
<feature type="transmembrane region" description="Helical" evidence="7">
    <location>
        <begin position="463"/>
        <end position="484"/>
    </location>
</feature>
<evidence type="ECO:0000313" key="8">
    <source>
        <dbReference type="EMBL" id="GAA2138292.1"/>
    </source>
</evidence>
<feature type="transmembrane region" description="Helical" evidence="7">
    <location>
        <begin position="433"/>
        <end position="456"/>
    </location>
</feature>
<feature type="region of interest" description="Disordered" evidence="6">
    <location>
        <begin position="34"/>
        <end position="63"/>
    </location>
</feature>
<feature type="transmembrane region" description="Helical" evidence="7">
    <location>
        <begin position="298"/>
        <end position="317"/>
    </location>
</feature>
<feature type="transmembrane region" description="Helical" evidence="7">
    <location>
        <begin position="70"/>
        <end position="88"/>
    </location>
</feature>